<dbReference type="GO" id="GO:0004497">
    <property type="term" value="F:monooxygenase activity"/>
    <property type="evidence" value="ECO:0007669"/>
    <property type="project" value="InterPro"/>
</dbReference>
<evidence type="ECO:0000256" key="2">
    <source>
        <dbReference type="ARBA" id="ARBA00010617"/>
    </source>
</evidence>
<comment type="caution">
    <text evidence="7">The sequence shown here is derived from an EMBL/GenBank/DDBJ whole genome shotgun (WGS) entry which is preliminary data.</text>
</comment>
<comment type="similarity">
    <text evidence="2">Belongs to the cytochrome P450 family.</text>
</comment>
<keyword evidence="3" id="KW-0479">Metal-binding</keyword>
<dbReference type="SUPFAM" id="SSF48264">
    <property type="entry name" value="Cytochrome P450"/>
    <property type="match status" value="1"/>
</dbReference>
<dbReference type="OrthoDB" id="1844152at2759"/>
<organism evidence="7 8">
    <name type="scientific">Sclerotinia nivalis</name>
    <dbReference type="NCBI Taxonomy" id="352851"/>
    <lineage>
        <taxon>Eukaryota</taxon>
        <taxon>Fungi</taxon>
        <taxon>Dikarya</taxon>
        <taxon>Ascomycota</taxon>
        <taxon>Pezizomycotina</taxon>
        <taxon>Leotiomycetes</taxon>
        <taxon>Helotiales</taxon>
        <taxon>Sclerotiniaceae</taxon>
        <taxon>Sclerotinia</taxon>
    </lineage>
</organism>
<evidence type="ECO:0000256" key="1">
    <source>
        <dbReference type="ARBA" id="ARBA00001971"/>
    </source>
</evidence>
<proteinExistence type="inferred from homology"/>
<evidence type="ECO:0000313" key="8">
    <source>
        <dbReference type="Proteomes" id="UP001152300"/>
    </source>
</evidence>
<comment type="cofactor">
    <cofactor evidence="1">
        <name>heme</name>
        <dbReference type="ChEBI" id="CHEBI:30413"/>
    </cofactor>
</comment>
<dbReference type="Gene3D" id="1.10.630.10">
    <property type="entry name" value="Cytochrome P450"/>
    <property type="match status" value="1"/>
</dbReference>
<dbReference type="GO" id="GO:0020037">
    <property type="term" value="F:heme binding"/>
    <property type="evidence" value="ECO:0007669"/>
    <property type="project" value="InterPro"/>
</dbReference>
<keyword evidence="4" id="KW-0560">Oxidoreductase</keyword>
<keyword evidence="6" id="KW-0843">Virulence</keyword>
<dbReference type="AlphaFoldDB" id="A0A9X0AFY9"/>
<evidence type="ECO:0000256" key="3">
    <source>
        <dbReference type="ARBA" id="ARBA00022723"/>
    </source>
</evidence>
<dbReference type="Pfam" id="PF00067">
    <property type="entry name" value="p450"/>
    <property type="match status" value="1"/>
</dbReference>
<keyword evidence="5" id="KW-0408">Iron</keyword>
<dbReference type="GO" id="GO:0005506">
    <property type="term" value="F:iron ion binding"/>
    <property type="evidence" value="ECO:0007669"/>
    <property type="project" value="InterPro"/>
</dbReference>
<evidence type="ECO:0000256" key="5">
    <source>
        <dbReference type="ARBA" id="ARBA00023004"/>
    </source>
</evidence>
<dbReference type="PANTHER" id="PTHR46206">
    <property type="entry name" value="CYTOCHROME P450"/>
    <property type="match status" value="1"/>
</dbReference>
<evidence type="ECO:0000256" key="6">
    <source>
        <dbReference type="ARBA" id="ARBA00023026"/>
    </source>
</evidence>
<dbReference type="Proteomes" id="UP001152300">
    <property type="component" value="Unassembled WGS sequence"/>
</dbReference>
<gene>
    <name evidence="7" type="ORF">OCU04_009308</name>
</gene>
<dbReference type="PANTHER" id="PTHR46206:SF7">
    <property type="entry name" value="P450, PUTATIVE (EUROFUNG)-RELATED"/>
    <property type="match status" value="1"/>
</dbReference>
<dbReference type="InterPro" id="IPR001128">
    <property type="entry name" value="Cyt_P450"/>
</dbReference>
<dbReference type="InterPro" id="IPR036396">
    <property type="entry name" value="Cyt_P450_sf"/>
</dbReference>
<reference evidence="7" key="1">
    <citation type="submission" date="2022-11" db="EMBL/GenBank/DDBJ databases">
        <title>Genome Resource of Sclerotinia nivalis Strain SnTB1, a Plant Pathogen Isolated from American Ginseng.</title>
        <authorList>
            <person name="Fan S."/>
        </authorList>
    </citation>
    <scope>NUCLEOTIDE SEQUENCE</scope>
    <source>
        <strain evidence="7">SnTB1</strain>
    </source>
</reference>
<sequence length="115" mass="13070">MVAVHALYDICERPSFIPSLRAEIKDALKEEGLWQISTISKPRKLDSFMKESMQYNQPNALSFDRIVLTPHTLSTGLRLPIGTFISMASESISRDPTYYSSHDSATILNPSRFYQ</sequence>
<accession>A0A9X0AFY9</accession>
<protein>
    <submittedName>
        <fullName evidence="7">Uncharacterized protein</fullName>
    </submittedName>
</protein>
<keyword evidence="8" id="KW-1185">Reference proteome</keyword>
<evidence type="ECO:0000313" key="7">
    <source>
        <dbReference type="EMBL" id="KAJ8061493.1"/>
    </source>
</evidence>
<name>A0A9X0AFY9_9HELO</name>
<dbReference type="GO" id="GO:0016705">
    <property type="term" value="F:oxidoreductase activity, acting on paired donors, with incorporation or reduction of molecular oxygen"/>
    <property type="evidence" value="ECO:0007669"/>
    <property type="project" value="InterPro"/>
</dbReference>
<evidence type="ECO:0000256" key="4">
    <source>
        <dbReference type="ARBA" id="ARBA00023002"/>
    </source>
</evidence>
<dbReference type="EMBL" id="JAPEIS010000011">
    <property type="protein sequence ID" value="KAJ8061493.1"/>
    <property type="molecule type" value="Genomic_DNA"/>
</dbReference>